<comment type="caution">
    <text evidence="1">The sequence shown here is derived from an EMBL/GenBank/DDBJ whole genome shotgun (WGS) entry which is preliminary data.</text>
</comment>
<protein>
    <submittedName>
        <fullName evidence="1">Uncharacterized protein</fullName>
    </submittedName>
</protein>
<dbReference type="SUPFAM" id="SSF48371">
    <property type="entry name" value="ARM repeat"/>
    <property type="match status" value="1"/>
</dbReference>
<organism evidence="1 2">
    <name type="scientific">Tetraparma gracilis</name>
    <dbReference type="NCBI Taxonomy" id="2962635"/>
    <lineage>
        <taxon>Eukaryota</taxon>
        <taxon>Sar</taxon>
        <taxon>Stramenopiles</taxon>
        <taxon>Ochrophyta</taxon>
        <taxon>Bolidophyceae</taxon>
        <taxon>Parmales</taxon>
        <taxon>Triparmaceae</taxon>
        <taxon>Tetraparma</taxon>
    </lineage>
</organism>
<evidence type="ECO:0000313" key="1">
    <source>
        <dbReference type="EMBL" id="GMI50612.1"/>
    </source>
</evidence>
<evidence type="ECO:0000313" key="2">
    <source>
        <dbReference type="Proteomes" id="UP001165060"/>
    </source>
</evidence>
<reference evidence="1 2" key="1">
    <citation type="journal article" date="2023" name="Commun. Biol.">
        <title>Genome analysis of Parmales, the sister group of diatoms, reveals the evolutionary specialization of diatoms from phago-mixotrophs to photoautotrophs.</title>
        <authorList>
            <person name="Ban H."/>
            <person name="Sato S."/>
            <person name="Yoshikawa S."/>
            <person name="Yamada K."/>
            <person name="Nakamura Y."/>
            <person name="Ichinomiya M."/>
            <person name="Sato N."/>
            <person name="Blanc-Mathieu R."/>
            <person name="Endo H."/>
            <person name="Kuwata A."/>
            <person name="Ogata H."/>
        </authorList>
    </citation>
    <scope>NUCLEOTIDE SEQUENCE [LARGE SCALE GENOMIC DNA]</scope>
</reference>
<dbReference type="InterPro" id="IPR016024">
    <property type="entry name" value="ARM-type_fold"/>
</dbReference>
<gene>
    <name evidence="1" type="ORF">TeGR_g2397</name>
</gene>
<accession>A0ABQ6NA95</accession>
<keyword evidence="2" id="KW-1185">Reference proteome</keyword>
<name>A0ABQ6NA95_9STRA</name>
<dbReference type="Proteomes" id="UP001165060">
    <property type="component" value="Unassembled WGS sequence"/>
</dbReference>
<dbReference type="PANTHER" id="PTHR19316:SF18">
    <property type="entry name" value="HSP70-BINDING PROTEIN 1"/>
    <property type="match status" value="1"/>
</dbReference>
<dbReference type="InterPro" id="IPR011989">
    <property type="entry name" value="ARM-like"/>
</dbReference>
<dbReference type="EMBL" id="BRYB01006509">
    <property type="protein sequence ID" value="GMI50612.1"/>
    <property type="molecule type" value="Genomic_DNA"/>
</dbReference>
<dbReference type="PANTHER" id="PTHR19316">
    <property type="entry name" value="PROTEIN FOLDING REGULATOR"/>
    <property type="match status" value="1"/>
</dbReference>
<proteinExistence type="predicted"/>
<sequence length="355" mass="37802">MSQFAWLGLLKWSLQYQDGTENETPAEMSEENKSFLKKVMEEGIVDEGVRMTVVLMALVKHLHQALTASGEAGPEVEELMSTISSLEEGMRPADREALSAPPSTEHMLALLEELRDIVEQIDFAHSFAKMGGLPFLLGACSEPRVPLEVRVQCAKLLATLAQNNPDVQRVAHVAGAASILRQLFLQSADAPPAFRAALLQALSAAVRGHAPLEGEFLLSEAASPLLLPLLSPETPPPVLARAAFFLRALLSSDTAPAPPHVALAPTAPAVAALLAGCADQDVRCTAAGCLLALLAAGGGAADLVFPHAKAIQGRAREAVEGMRGEEDEGERERRKVEVDLLLELMRGIKAKLDGK</sequence>
<dbReference type="Gene3D" id="1.25.10.10">
    <property type="entry name" value="Leucine-rich Repeat Variant"/>
    <property type="match status" value="1"/>
</dbReference>
<dbReference type="InterPro" id="IPR050693">
    <property type="entry name" value="Hsp70_NEF-Inhibitors"/>
</dbReference>